<dbReference type="PANTHER" id="PTHR38119:SF2">
    <property type="entry name" value="TRANSCRIPTION FACTOR DOMAIN-CONTAINING PROTEIN"/>
    <property type="match status" value="1"/>
</dbReference>
<feature type="compositionally biased region" description="Polar residues" evidence="1">
    <location>
        <begin position="391"/>
        <end position="405"/>
    </location>
</feature>
<evidence type="ECO:0008006" key="4">
    <source>
        <dbReference type="Google" id="ProtNLM"/>
    </source>
</evidence>
<organism evidence="2 3">
    <name type="scientific">Endocarpon pusillum</name>
    <dbReference type="NCBI Taxonomy" id="364733"/>
    <lineage>
        <taxon>Eukaryota</taxon>
        <taxon>Fungi</taxon>
        <taxon>Dikarya</taxon>
        <taxon>Ascomycota</taxon>
        <taxon>Pezizomycotina</taxon>
        <taxon>Eurotiomycetes</taxon>
        <taxon>Chaetothyriomycetidae</taxon>
        <taxon>Verrucariales</taxon>
        <taxon>Verrucariaceae</taxon>
        <taxon>Endocarpon</taxon>
    </lineage>
</organism>
<name>A0A8H7EAB2_9EURO</name>
<reference evidence="2" key="1">
    <citation type="submission" date="2020-02" db="EMBL/GenBank/DDBJ databases">
        <authorList>
            <person name="Palmer J.M."/>
        </authorList>
    </citation>
    <scope>NUCLEOTIDE SEQUENCE</scope>
    <source>
        <strain evidence="2">EPUS1.4</strain>
        <tissue evidence="2">Thallus</tissue>
    </source>
</reference>
<comment type="caution">
    <text evidence="2">The sequence shown here is derived from an EMBL/GenBank/DDBJ whole genome shotgun (WGS) entry which is preliminary data.</text>
</comment>
<sequence>MEHTRGSGFPCYDDGDVVVIVAPLKTYQLHSGVLRRYSHHFAEVLREEHAAKLSPKAVKDGVTTRYCLQLVKTQFGAIGNFQPLPVDKFGHSHSAGFSLTGIENGRVPDERIQYWDWLFGIFYGKAPSFDDQNLATVLSGCMGLVDVAETVQAVDSVREHVDLALLRQGQVLWNSVASNPVAWAELGRRVHSPTIFSEGIVHIVGKWNDMTEGTKKDLHPDIRAVCDKKYRELEVAKEAIELRILGHYPPFLCRDATTKPGRATYSNDIYMWMAICFYRQWFAQAISDGRNRVSRDGGYEFYHQIGHAGQAYLNHETFLNFHKYFPMSSKACNVLEANMGILKNEVKHFVKDILESTVNVDNVTYPPLRWLTCVKVNKEDYPWHVEEPDTSFPTDQFTMTGQSPENDGDNDDDDAVMCGRGGAY</sequence>
<dbReference type="Proteomes" id="UP000606974">
    <property type="component" value="Unassembled WGS sequence"/>
</dbReference>
<protein>
    <recommendedName>
        <fullName evidence="4">BTB domain-containing protein</fullName>
    </recommendedName>
</protein>
<dbReference type="AlphaFoldDB" id="A0A8H7EAB2"/>
<evidence type="ECO:0000313" key="2">
    <source>
        <dbReference type="EMBL" id="KAF7514405.1"/>
    </source>
</evidence>
<accession>A0A8H7EAB2</accession>
<feature type="region of interest" description="Disordered" evidence="1">
    <location>
        <begin position="387"/>
        <end position="424"/>
    </location>
</feature>
<evidence type="ECO:0000313" key="3">
    <source>
        <dbReference type="Proteomes" id="UP000606974"/>
    </source>
</evidence>
<proteinExistence type="predicted"/>
<dbReference type="EMBL" id="JAACFV010000001">
    <property type="protein sequence ID" value="KAF7514405.1"/>
    <property type="molecule type" value="Genomic_DNA"/>
</dbReference>
<evidence type="ECO:0000256" key="1">
    <source>
        <dbReference type="SAM" id="MobiDB-lite"/>
    </source>
</evidence>
<feature type="compositionally biased region" description="Acidic residues" evidence="1">
    <location>
        <begin position="406"/>
        <end position="415"/>
    </location>
</feature>
<gene>
    <name evidence="2" type="ORF">GJ744_000175</name>
</gene>
<keyword evidence="3" id="KW-1185">Reference proteome</keyword>
<dbReference type="PANTHER" id="PTHR38119">
    <property type="entry name" value="BTB DOMAIN-CONTAINING PROTEIN-RELATED"/>
    <property type="match status" value="1"/>
</dbReference>
<dbReference type="OrthoDB" id="2129688at2759"/>